<protein>
    <submittedName>
        <fullName evidence="4">DUF916 and DUF3324 domain-containing protein</fullName>
    </submittedName>
</protein>
<keyword evidence="5" id="KW-1185">Reference proteome</keyword>
<dbReference type="RefSeq" id="WP_205272169.1">
    <property type="nucleotide sequence ID" value="NZ_CP070381.1"/>
</dbReference>
<dbReference type="AlphaFoldDB" id="A0AA45QR09"/>
<keyword evidence="1" id="KW-0812">Transmembrane</keyword>
<evidence type="ECO:0000259" key="3">
    <source>
        <dbReference type="Pfam" id="PF11797"/>
    </source>
</evidence>
<evidence type="ECO:0000259" key="2">
    <source>
        <dbReference type="Pfam" id="PF06030"/>
    </source>
</evidence>
<dbReference type="Pfam" id="PF06030">
    <property type="entry name" value="WxLIP_PGBD"/>
    <property type="match status" value="1"/>
</dbReference>
<accession>A0AA45QR09</accession>
<feature type="transmembrane region" description="Helical" evidence="1">
    <location>
        <begin position="340"/>
        <end position="362"/>
    </location>
</feature>
<dbReference type="InterPro" id="IPR010317">
    <property type="entry name" value="WxLIP_PGBD"/>
</dbReference>
<evidence type="ECO:0000313" key="5">
    <source>
        <dbReference type="Proteomes" id="UP000663608"/>
    </source>
</evidence>
<feature type="domain" description="WxL Interacting Protein host binding" evidence="3">
    <location>
        <begin position="167"/>
        <end position="330"/>
    </location>
</feature>
<proteinExistence type="predicted"/>
<dbReference type="EMBL" id="CP070872">
    <property type="protein sequence ID" value="QSE76275.1"/>
    <property type="molecule type" value="Genomic_DNA"/>
</dbReference>
<keyword evidence="1" id="KW-1133">Transmembrane helix</keyword>
<dbReference type="KEGG" id="lti:JW886_07330"/>
<organism evidence="4 5">
    <name type="scientific">Lactococcus taiwanensis</name>
    <dbReference type="NCBI Taxonomy" id="1151742"/>
    <lineage>
        <taxon>Bacteria</taxon>
        <taxon>Bacillati</taxon>
        <taxon>Bacillota</taxon>
        <taxon>Bacilli</taxon>
        <taxon>Lactobacillales</taxon>
        <taxon>Streptococcaceae</taxon>
        <taxon>Lactococcus</taxon>
    </lineage>
</organism>
<evidence type="ECO:0000256" key="1">
    <source>
        <dbReference type="SAM" id="Phobius"/>
    </source>
</evidence>
<dbReference type="NCBIfam" id="TIGR01167">
    <property type="entry name" value="LPXTG_anchor"/>
    <property type="match status" value="1"/>
</dbReference>
<dbReference type="Pfam" id="PF11797">
    <property type="entry name" value="WxLIP_HBD"/>
    <property type="match status" value="1"/>
</dbReference>
<dbReference type="Proteomes" id="UP000663608">
    <property type="component" value="Chromosome"/>
</dbReference>
<name>A0AA45QR09_9LACT</name>
<reference evidence="4 5" key="1">
    <citation type="submission" date="2021-02" db="EMBL/GenBank/DDBJ databases">
        <title>Complete genome sequence of Lactococcus lactis strain K_LL004.</title>
        <authorList>
            <person name="Kim H.B."/>
        </authorList>
    </citation>
    <scope>NUCLEOTIDE SEQUENCE [LARGE SCALE GENOMIC DNA]</scope>
    <source>
        <strain evidence="4 5">K_LL004</strain>
    </source>
</reference>
<feature type="domain" description="WxL Interacting Protein peptidoglycan binding" evidence="2">
    <location>
        <begin position="34"/>
        <end position="152"/>
    </location>
</feature>
<sequence length="376" mass="41612">MSKPYNKYKIYLFLMTLLIVAFGTRVALADGANFNVVPNLPENQISKNSGYFDLLMKPGESQDLTIKLSNTTSKAITVDTTFSNATTADSGLAVYVPSTKPKDKSLVRDISDYVTIDKQVKIPADSTVEVKAKVKMPEESFKGVMAGGFTFKQVESETDQANSSKKTSVTVKNEYRYVIALVMRQSEESVAPSLALNTVKASQVNSRNVIQANLSNSAPAYLSQLNVSSTVTSKTDSQLSYTYNNSAMQMAPNSNFDLAIPVSKQGDLNGGSSAALKPGKYHLHLIAYGEKSTDGKYETTVDGNKVKYKYKWEFDKDFEVTSSEAEKLNKTDPTVEKQNFNWLIIIGIIIIILLIILIFLLFKKRKKEDKEETKKG</sequence>
<dbReference type="InterPro" id="IPR021759">
    <property type="entry name" value="WxLIP_HBD"/>
</dbReference>
<keyword evidence="1" id="KW-0472">Membrane</keyword>
<evidence type="ECO:0000313" key="4">
    <source>
        <dbReference type="EMBL" id="QSE76275.1"/>
    </source>
</evidence>
<gene>
    <name evidence="4" type="ORF">JW886_07330</name>
</gene>